<dbReference type="GO" id="GO:0000902">
    <property type="term" value="P:cell morphogenesis"/>
    <property type="evidence" value="ECO:0007669"/>
    <property type="project" value="InterPro"/>
</dbReference>
<keyword evidence="13" id="KW-0511">Multifunctional enzyme</keyword>
<dbReference type="NCBIfam" id="NF010933">
    <property type="entry name" value="PRK14353.1"/>
    <property type="match status" value="1"/>
</dbReference>
<evidence type="ECO:0000256" key="2">
    <source>
        <dbReference type="ARBA" id="ARBA00004496"/>
    </source>
</evidence>
<dbReference type="Pfam" id="PF00132">
    <property type="entry name" value="Hexapep"/>
    <property type="match status" value="1"/>
</dbReference>
<dbReference type="SUPFAM" id="SSF51161">
    <property type="entry name" value="Trimeric LpxA-like enzymes"/>
    <property type="match status" value="1"/>
</dbReference>
<evidence type="ECO:0000256" key="1">
    <source>
        <dbReference type="ARBA" id="ARBA00001946"/>
    </source>
</evidence>
<evidence type="ECO:0000256" key="9">
    <source>
        <dbReference type="ARBA" id="ARBA00022737"/>
    </source>
</evidence>
<dbReference type="GO" id="GO:0003977">
    <property type="term" value="F:UDP-N-acetylglucosamine diphosphorylase activity"/>
    <property type="evidence" value="ECO:0007669"/>
    <property type="project" value="UniProtKB-EC"/>
</dbReference>
<evidence type="ECO:0000256" key="8">
    <source>
        <dbReference type="ARBA" id="ARBA00022723"/>
    </source>
</evidence>
<dbReference type="HAMAP" id="MF_01631">
    <property type="entry name" value="GlmU"/>
    <property type="match status" value="1"/>
</dbReference>
<reference evidence="19" key="1">
    <citation type="submission" date="2018-05" db="EMBL/GenBank/DDBJ databases">
        <authorList>
            <person name="Lanie J.A."/>
            <person name="Ng W.-L."/>
            <person name="Kazmierczak K.M."/>
            <person name="Andrzejewski T.M."/>
            <person name="Davidsen T.M."/>
            <person name="Wayne K.J."/>
            <person name="Tettelin H."/>
            <person name="Glass J.I."/>
            <person name="Rusch D."/>
            <person name="Podicherti R."/>
            <person name="Tsui H.-C.T."/>
            <person name="Winkler M.E."/>
        </authorList>
    </citation>
    <scope>NUCLEOTIDE SEQUENCE</scope>
</reference>
<dbReference type="GO" id="GO:0071555">
    <property type="term" value="P:cell wall organization"/>
    <property type="evidence" value="ECO:0007669"/>
    <property type="project" value="UniProtKB-KW"/>
</dbReference>
<proteinExistence type="inferred from homology"/>
<feature type="domain" description="MobA-like NTP transferase" evidence="18">
    <location>
        <begin position="8"/>
        <end position="134"/>
    </location>
</feature>
<dbReference type="InterPro" id="IPR029044">
    <property type="entry name" value="Nucleotide-diphossugar_trans"/>
</dbReference>
<evidence type="ECO:0000313" key="19">
    <source>
        <dbReference type="EMBL" id="SVB58655.1"/>
    </source>
</evidence>
<dbReference type="InterPro" id="IPR038009">
    <property type="entry name" value="GlmU_C_LbH"/>
</dbReference>
<keyword evidence="6" id="KW-0808">Transferase</keyword>
<evidence type="ECO:0000256" key="15">
    <source>
        <dbReference type="ARBA" id="ARBA00023316"/>
    </source>
</evidence>
<evidence type="ECO:0000256" key="12">
    <source>
        <dbReference type="ARBA" id="ARBA00022984"/>
    </source>
</evidence>
<dbReference type="InterPro" id="IPR005882">
    <property type="entry name" value="Bifunctional_GlmU"/>
</dbReference>
<evidence type="ECO:0000256" key="13">
    <source>
        <dbReference type="ARBA" id="ARBA00023268"/>
    </source>
</evidence>
<dbReference type="Gene3D" id="3.90.550.10">
    <property type="entry name" value="Spore Coat Polysaccharide Biosynthesis Protein SpsA, Chain A"/>
    <property type="match status" value="1"/>
</dbReference>
<name>A0A382F7J5_9ZZZZ</name>
<evidence type="ECO:0000256" key="16">
    <source>
        <dbReference type="ARBA" id="ARBA00048247"/>
    </source>
</evidence>
<dbReference type="EMBL" id="UINC01048291">
    <property type="protein sequence ID" value="SVB58655.1"/>
    <property type="molecule type" value="Genomic_DNA"/>
</dbReference>
<dbReference type="PANTHER" id="PTHR43584">
    <property type="entry name" value="NUCLEOTIDYL TRANSFERASE"/>
    <property type="match status" value="1"/>
</dbReference>
<protein>
    <recommendedName>
        <fullName evidence="18">MobA-like NTP transferase domain-containing protein</fullName>
    </recommendedName>
</protein>
<dbReference type="Pfam" id="PF12804">
    <property type="entry name" value="NTP_transf_3"/>
    <property type="match status" value="1"/>
</dbReference>
<comment type="similarity">
    <text evidence="3">In the C-terminal section; belongs to the transferase hexapeptide repeat family.</text>
</comment>
<comment type="catalytic activity">
    <reaction evidence="16">
        <text>alpha-D-glucosamine 1-phosphate + acetyl-CoA = N-acetyl-alpha-D-glucosamine 1-phosphate + CoA + H(+)</text>
        <dbReference type="Rhea" id="RHEA:13725"/>
        <dbReference type="ChEBI" id="CHEBI:15378"/>
        <dbReference type="ChEBI" id="CHEBI:57287"/>
        <dbReference type="ChEBI" id="CHEBI:57288"/>
        <dbReference type="ChEBI" id="CHEBI:57776"/>
        <dbReference type="ChEBI" id="CHEBI:58516"/>
        <dbReference type="EC" id="2.3.1.157"/>
    </reaction>
</comment>
<dbReference type="AlphaFoldDB" id="A0A382F7J5"/>
<evidence type="ECO:0000256" key="7">
    <source>
        <dbReference type="ARBA" id="ARBA00022695"/>
    </source>
</evidence>
<dbReference type="Gene3D" id="2.160.10.10">
    <property type="entry name" value="Hexapeptide repeat proteins"/>
    <property type="match status" value="1"/>
</dbReference>
<keyword evidence="15" id="KW-0961">Cell wall biogenesis/degradation</keyword>
<accession>A0A382F7J5</accession>
<comment type="similarity">
    <text evidence="4">In the N-terminal section; belongs to the N-acetylglucosamine-1-phosphate uridyltransferase family.</text>
</comment>
<evidence type="ECO:0000256" key="17">
    <source>
        <dbReference type="ARBA" id="ARBA00048493"/>
    </source>
</evidence>
<evidence type="ECO:0000256" key="6">
    <source>
        <dbReference type="ARBA" id="ARBA00022679"/>
    </source>
</evidence>
<dbReference type="CDD" id="cd03353">
    <property type="entry name" value="LbH_GlmU_C"/>
    <property type="match status" value="1"/>
</dbReference>
<dbReference type="SUPFAM" id="SSF53448">
    <property type="entry name" value="Nucleotide-diphospho-sugar transferases"/>
    <property type="match status" value="1"/>
</dbReference>
<keyword evidence="14" id="KW-0012">Acyltransferase</keyword>
<dbReference type="PANTHER" id="PTHR43584:SF3">
    <property type="entry name" value="BIFUNCTIONAL PROTEIN GLMU"/>
    <property type="match status" value="1"/>
</dbReference>
<keyword evidence="10" id="KW-0460">Magnesium</keyword>
<comment type="cofactor">
    <cofactor evidence="1">
        <name>Mg(2+)</name>
        <dbReference type="ChEBI" id="CHEBI:18420"/>
    </cofactor>
</comment>
<dbReference type="InterPro" id="IPR050065">
    <property type="entry name" value="GlmU-like"/>
</dbReference>
<dbReference type="NCBIfam" id="TIGR01173">
    <property type="entry name" value="glmU"/>
    <property type="match status" value="1"/>
</dbReference>
<dbReference type="GO" id="GO:0005737">
    <property type="term" value="C:cytoplasm"/>
    <property type="evidence" value="ECO:0007669"/>
    <property type="project" value="UniProtKB-SubCell"/>
</dbReference>
<keyword evidence="5" id="KW-0963">Cytoplasm</keyword>
<gene>
    <name evidence="19" type="ORF">METZ01_LOCUS211509</name>
</gene>
<evidence type="ECO:0000256" key="11">
    <source>
        <dbReference type="ARBA" id="ARBA00022960"/>
    </source>
</evidence>
<dbReference type="InterPro" id="IPR025877">
    <property type="entry name" value="MobA-like_NTP_Trfase"/>
</dbReference>
<dbReference type="CDD" id="cd02540">
    <property type="entry name" value="GT2_GlmU_N_bac"/>
    <property type="match status" value="1"/>
</dbReference>
<keyword evidence="11" id="KW-0133">Cell shape</keyword>
<keyword evidence="12" id="KW-0573">Peptidoglycan synthesis</keyword>
<dbReference type="Pfam" id="PF14602">
    <property type="entry name" value="Hexapep_2"/>
    <property type="match status" value="1"/>
</dbReference>
<evidence type="ECO:0000256" key="5">
    <source>
        <dbReference type="ARBA" id="ARBA00022490"/>
    </source>
</evidence>
<keyword evidence="7" id="KW-0548">Nucleotidyltransferase</keyword>
<dbReference type="GO" id="GO:0006048">
    <property type="term" value="P:UDP-N-acetylglucosamine biosynthetic process"/>
    <property type="evidence" value="ECO:0007669"/>
    <property type="project" value="InterPro"/>
</dbReference>
<evidence type="ECO:0000259" key="18">
    <source>
        <dbReference type="Pfam" id="PF12804"/>
    </source>
</evidence>
<evidence type="ECO:0000256" key="4">
    <source>
        <dbReference type="ARBA" id="ARBA00007947"/>
    </source>
</evidence>
<dbReference type="GO" id="GO:0008360">
    <property type="term" value="P:regulation of cell shape"/>
    <property type="evidence" value="ECO:0007669"/>
    <property type="project" value="UniProtKB-KW"/>
</dbReference>
<dbReference type="GO" id="GO:0009252">
    <property type="term" value="P:peptidoglycan biosynthetic process"/>
    <property type="evidence" value="ECO:0007669"/>
    <property type="project" value="UniProtKB-KW"/>
</dbReference>
<dbReference type="InterPro" id="IPR001451">
    <property type="entry name" value="Hexapep"/>
</dbReference>
<keyword evidence="9" id="KW-0677">Repeat</keyword>
<evidence type="ECO:0000256" key="3">
    <source>
        <dbReference type="ARBA" id="ARBA00007707"/>
    </source>
</evidence>
<evidence type="ECO:0000256" key="10">
    <source>
        <dbReference type="ARBA" id="ARBA00022842"/>
    </source>
</evidence>
<dbReference type="GO" id="GO:0000287">
    <property type="term" value="F:magnesium ion binding"/>
    <property type="evidence" value="ECO:0007669"/>
    <property type="project" value="InterPro"/>
</dbReference>
<evidence type="ECO:0000256" key="14">
    <source>
        <dbReference type="ARBA" id="ARBA00023315"/>
    </source>
</evidence>
<dbReference type="GO" id="GO:0019134">
    <property type="term" value="F:glucosamine-1-phosphate N-acetyltransferase activity"/>
    <property type="evidence" value="ECO:0007669"/>
    <property type="project" value="UniProtKB-EC"/>
</dbReference>
<comment type="subcellular location">
    <subcellularLocation>
        <location evidence="2">Cytoplasm</location>
    </subcellularLocation>
</comment>
<comment type="catalytic activity">
    <reaction evidence="17">
        <text>N-acetyl-alpha-D-glucosamine 1-phosphate + UTP + H(+) = UDP-N-acetyl-alpha-D-glucosamine + diphosphate</text>
        <dbReference type="Rhea" id="RHEA:13509"/>
        <dbReference type="ChEBI" id="CHEBI:15378"/>
        <dbReference type="ChEBI" id="CHEBI:33019"/>
        <dbReference type="ChEBI" id="CHEBI:46398"/>
        <dbReference type="ChEBI" id="CHEBI:57705"/>
        <dbReference type="ChEBI" id="CHEBI:57776"/>
        <dbReference type="EC" id="2.7.7.23"/>
    </reaction>
</comment>
<organism evidence="19">
    <name type="scientific">marine metagenome</name>
    <dbReference type="NCBI Taxonomy" id="408172"/>
    <lineage>
        <taxon>unclassified sequences</taxon>
        <taxon>metagenomes</taxon>
        <taxon>ecological metagenomes</taxon>
    </lineage>
</organism>
<dbReference type="InterPro" id="IPR011004">
    <property type="entry name" value="Trimer_LpxA-like_sf"/>
</dbReference>
<sequence length="449" mass="47582">MKKHRTVAIVLAAGLGTRMGSTLPKVLHPLGGRPMLLQLFETLSNVLPDTTVLVTGPDMDPVSGMVANHKLKPNVVIQEERLGTGHAVTVARNFFEGNTGTVLVVYGDTPLLTVPTIQSLMSARQSDENPAVVVLGFRPSEAGEYGRLILDNNGSLQKIVEAKDASSEELNQLLCNSGIMAIDAILLPFLLDQLKNDNAKGEYYLTDIVELAILEGRSCAVLEGDENEVMGINSKVDLAAAEGILQKRYRQRAMNAGVTLLDPSTVFFSWDTNLGRNVSIGPNVYFGQGVTVDDDVEIHSFSHLEGTKVYSGAVIGPFARLRPGTDIGRDAHIGNFVEIKNSVISSGAKANHLSYIGDAKVGQNANIGAGTITCNYDGQKKSMTEIGAGAFIGSNTSLVAPVKVGVGAVTGAGSVITKDVEDDALAVTRGSQNVVPGWASRRQKSKGND</sequence>
<keyword evidence="8" id="KW-0479">Metal-binding</keyword>